<dbReference type="SUPFAM" id="SSF50199">
    <property type="entry name" value="Staphylococcal nuclease"/>
    <property type="match status" value="1"/>
</dbReference>
<name>A0A9Y2B9J9_9SPHN</name>
<dbReference type="AlphaFoldDB" id="A0A9Y2B9J9"/>
<keyword evidence="3" id="KW-1185">Reference proteome</keyword>
<evidence type="ECO:0000313" key="2">
    <source>
        <dbReference type="EMBL" id="WIW96645.1"/>
    </source>
</evidence>
<dbReference type="Proteomes" id="UP001231445">
    <property type="component" value="Chromosome"/>
</dbReference>
<sequence>MGQALNKFQRCGDVRYTCVVDGDTLWLEGVKIRVADIDTPEISQPQCASEKALGEQATERFIQLLNEGPFMVAAISGSDEDRYGRKLKVLLRDGQSLGDQLVAEGLAHRWNGRRLSWC</sequence>
<proteinExistence type="predicted"/>
<dbReference type="PROSITE" id="PS50830">
    <property type="entry name" value="TNASE_3"/>
    <property type="match status" value="1"/>
</dbReference>
<dbReference type="Gene3D" id="2.40.50.90">
    <property type="match status" value="1"/>
</dbReference>
<feature type="domain" description="TNase-like" evidence="1">
    <location>
        <begin position="19"/>
        <end position="107"/>
    </location>
</feature>
<evidence type="ECO:0000313" key="3">
    <source>
        <dbReference type="Proteomes" id="UP001231445"/>
    </source>
</evidence>
<dbReference type="RefSeq" id="WP_285976948.1">
    <property type="nucleotide sequence ID" value="NZ_CP127221.1"/>
</dbReference>
<organism evidence="2 3">
    <name type="scientific">Altererythrobacter rubellus</name>
    <dbReference type="NCBI Taxonomy" id="2173831"/>
    <lineage>
        <taxon>Bacteria</taxon>
        <taxon>Pseudomonadati</taxon>
        <taxon>Pseudomonadota</taxon>
        <taxon>Alphaproteobacteria</taxon>
        <taxon>Sphingomonadales</taxon>
        <taxon>Erythrobacteraceae</taxon>
        <taxon>Altererythrobacter</taxon>
    </lineage>
</organism>
<protein>
    <submittedName>
        <fullName evidence="2">Thermonuclease family protein</fullName>
    </submittedName>
</protein>
<reference evidence="2 3" key="1">
    <citation type="submission" date="2023-06" db="EMBL/GenBank/DDBJ databases">
        <title>Altererythrobacter rubellus NBRC 112769 genome.</title>
        <authorList>
            <person name="Zhang K."/>
        </authorList>
    </citation>
    <scope>NUCLEOTIDE SEQUENCE [LARGE SCALE GENOMIC DNA]</scope>
    <source>
        <strain evidence="2 3">NBRC 112769</strain>
    </source>
</reference>
<evidence type="ECO:0000259" key="1">
    <source>
        <dbReference type="PROSITE" id="PS50830"/>
    </source>
</evidence>
<dbReference type="InterPro" id="IPR035437">
    <property type="entry name" value="SNase_OB-fold_sf"/>
</dbReference>
<accession>A0A9Y2B9J9</accession>
<dbReference type="Pfam" id="PF00565">
    <property type="entry name" value="SNase"/>
    <property type="match status" value="1"/>
</dbReference>
<dbReference type="InterPro" id="IPR016071">
    <property type="entry name" value="Staphylococal_nuclease_OB-fold"/>
</dbReference>
<gene>
    <name evidence="2" type="ORF">QQX03_03500</name>
</gene>
<dbReference type="EMBL" id="CP127221">
    <property type="protein sequence ID" value="WIW96645.1"/>
    <property type="molecule type" value="Genomic_DNA"/>
</dbReference>
<dbReference type="KEGG" id="arue:QQX03_03500"/>